<dbReference type="InterPro" id="IPR014551">
    <property type="entry name" value="B_Glucosidase_GBA2-typ"/>
</dbReference>
<dbReference type="GO" id="GO:0005975">
    <property type="term" value="P:carbohydrate metabolic process"/>
    <property type="evidence" value="ECO:0007669"/>
    <property type="project" value="InterPro"/>
</dbReference>
<accession>A0A8I6R9T1</accession>
<dbReference type="Pfam" id="PF12215">
    <property type="entry name" value="Glyco_hydr_116N"/>
    <property type="match status" value="1"/>
</dbReference>
<keyword evidence="5" id="KW-1185">Reference proteome</keyword>
<dbReference type="InterPro" id="IPR024462">
    <property type="entry name" value="GH116_N"/>
</dbReference>
<dbReference type="SUPFAM" id="SSF48208">
    <property type="entry name" value="Six-hairpin glycosidases"/>
    <property type="match status" value="1"/>
</dbReference>
<protein>
    <recommendedName>
        <fullName evidence="1">Non-lysosomal glucosylceramidase</fullName>
        <shortName evidence="1">NLGase</shortName>
        <ecNumber evidence="1">3.2.1.45</ecNumber>
    </recommendedName>
</protein>
<dbReference type="InterPro" id="IPR006775">
    <property type="entry name" value="GH116_catalytic"/>
</dbReference>
<dbReference type="OrthoDB" id="730489at2759"/>
<keyword evidence="1" id="KW-0472">Membrane</keyword>
<dbReference type="EC" id="3.2.1.45" evidence="1"/>
<dbReference type="GO" id="GO:0008422">
    <property type="term" value="F:beta-glucosidase activity"/>
    <property type="evidence" value="ECO:0007669"/>
    <property type="project" value="TreeGrafter"/>
</dbReference>
<dbReference type="EnsemblMetazoa" id="XM_014384380.2">
    <property type="protein sequence ID" value="XP_014239866.1"/>
    <property type="gene ID" value="LOC106661153"/>
</dbReference>
<dbReference type="GeneID" id="106661153"/>
<evidence type="ECO:0000259" key="3">
    <source>
        <dbReference type="Pfam" id="PF12215"/>
    </source>
</evidence>
<feature type="domain" description="Glycosyl-hydrolase family 116 catalytic region" evidence="2">
    <location>
        <begin position="440"/>
        <end position="802"/>
    </location>
</feature>
<comment type="catalytic activity">
    <reaction evidence="1">
        <text>a beta-D-glucosyl-(1&lt;-&gt;1')-N-acylsphing-4-enine + H2O = an N-acylsphing-4-enine + D-glucose</text>
        <dbReference type="Rhea" id="RHEA:13269"/>
        <dbReference type="ChEBI" id="CHEBI:4167"/>
        <dbReference type="ChEBI" id="CHEBI:15377"/>
        <dbReference type="ChEBI" id="CHEBI:22801"/>
        <dbReference type="ChEBI" id="CHEBI:52639"/>
        <dbReference type="EC" id="3.2.1.45"/>
    </reaction>
</comment>
<dbReference type="RefSeq" id="XP_014239866.1">
    <property type="nucleotide sequence ID" value="XM_014384380.2"/>
</dbReference>
<organism evidence="4 5">
    <name type="scientific">Cimex lectularius</name>
    <name type="common">Bed bug</name>
    <name type="synonym">Acanthia lectularia</name>
    <dbReference type="NCBI Taxonomy" id="79782"/>
    <lineage>
        <taxon>Eukaryota</taxon>
        <taxon>Metazoa</taxon>
        <taxon>Ecdysozoa</taxon>
        <taxon>Arthropoda</taxon>
        <taxon>Hexapoda</taxon>
        <taxon>Insecta</taxon>
        <taxon>Pterygota</taxon>
        <taxon>Neoptera</taxon>
        <taxon>Paraneoptera</taxon>
        <taxon>Hemiptera</taxon>
        <taxon>Heteroptera</taxon>
        <taxon>Panheteroptera</taxon>
        <taxon>Cimicomorpha</taxon>
        <taxon>Cimicidae</taxon>
        <taxon>Cimex</taxon>
    </lineage>
</organism>
<keyword evidence="1" id="KW-0443">Lipid metabolism</keyword>
<comment type="similarity">
    <text evidence="1">Belongs to the non-lysosomal glucosylceramidase family.</text>
</comment>
<keyword evidence="1" id="KW-0378">Hydrolase</keyword>
<dbReference type="InterPro" id="IPR008928">
    <property type="entry name" value="6-hairpin_glycosidase_sf"/>
</dbReference>
<keyword evidence="1" id="KW-0326">Glycosidase</keyword>
<dbReference type="PIRSF" id="PIRSF028944">
    <property type="entry name" value="Beta_gluc_GBA2"/>
    <property type="match status" value="1"/>
</dbReference>
<dbReference type="GO" id="GO:0004348">
    <property type="term" value="F:glucosylceramidase activity"/>
    <property type="evidence" value="ECO:0007669"/>
    <property type="project" value="UniProtKB-EC"/>
</dbReference>
<proteinExistence type="inferred from homology"/>
<dbReference type="Pfam" id="PF04685">
    <property type="entry name" value="DUF608"/>
    <property type="match status" value="1"/>
</dbReference>
<dbReference type="OMA" id="HDLGAPN"/>
<comment type="function">
    <text evidence="1">Non-lysosomal glucosylceramidase that catalyzes the hydrolysis of glucosylceramide (GlcCer) to free glucose and ceramide.</text>
</comment>
<dbReference type="PANTHER" id="PTHR12654">
    <property type="entry name" value="BILE ACID BETA-GLUCOSIDASE-RELATED"/>
    <property type="match status" value="1"/>
</dbReference>
<dbReference type="InterPro" id="IPR012341">
    <property type="entry name" value="6hp_glycosidase-like_sf"/>
</dbReference>
<dbReference type="AlphaFoldDB" id="A0A8I6R9T1"/>
<feature type="domain" description="Glycosyl-hydrolase family 116 N-terminal" evidence="3">
    <location>
        <begin position="71"/>
        <end position="380"/>
    </location>
</feature>
<dbReference type="GO" id="GO:0006680">
    <property type="term" value="P:glucosylceramide catabolic process"/>
    <property type="evidence" value="ECO:0007669"/>
    <property type="project" value="InterPro"/>
</dbReference>
<name>A0A8I6R9T1_CIMLE</name>
<reference evidence="4" key="1">
    <citation type="submission" date="2022-01" db="UniProtKB">
        <authorList>
            <consortium name="EnsemblMetazoa"/>
        </authorList>
    </citation>
    <scope>IDENTIFICATION</scope>
</reference>
<dbReference type="PANTHER" id="PTHR12654:SF0">
    <property type="entry name" value="NON-LYSOSOMAL GLUCOSYLCERAMIDASE"/>
    <property type="match status" value="1"/>
</dbReference>
<dbReference type="Proteomes" id="UP000494040">
    <property type="component" value="Unassembled WGS sequence"/>
</dbReference>
<dbReference type="GO" id="GO:0016020">
    <property type="term" value="C:membrane"/>
    <property type="evidence" value="ECO:0007669"/>
    <property type="project" value="InterPro"/>
</dbReference>
<evidence type="ECO:0000313" key="4">
    <source>
        <dbReference type="EnsemblMetazoa" id="XP_014239866.1"/>
    </source>
</evidence>
<dbReference type="Gene3D" id="1.50.10.10">
    <property type="match status" value="1"/>
</dbReference>
<evidence type="ECO:0000256" key="1">
    <source>
        <dbReference type="PIRNR" id="PIRNR028944"/>
    </source>
</evidence>
<sequence>MDGVAKYGWKARLDYQFPQKRSQNLTPTIKQMISMIPMSIRYTIYYIWKWLHFEKPVMDFFNVVHCQNKSGVPLGGIGCGTIGRGFRGDFCGYQMKPGIYEYYTSHATQFIVNIQDENGKTLYQKVLSCSSKPDGYVLNQWDWSFPPSDAEYTALYPQSWTVFDIKEQNIKLICRQVSPVIPHNYKDSSLPVAVFEWRVINNNKSHRFVSITFTFKNGTGSPSDKTEPAWSESFDKKDELGAASGVTIRQSFGDLPCSYSVASSINTNTAVTRSLYFKANGNGSTIWNALKKNGDLKSEPDQKTLSIDTGTELGCAVCSRINVSGYSEGTLSFSLSWDMPKIHFPGGNIWKTRYYTKYFGDIGHAGPEICFHSLKNYKQWIAQINSWQEDILNNKTTPDWFKSALLNELYYVSNGGTVWLLLDDEEKKKLSANDPRLEFGRFGYLEGHEYIMYNTYDVHFYASFALAMLWPKLQLALQYDFNDAIAIEDKTQVWFLYNGICGQRKVKDTVPHDLGSAGNQAFSIINYYPIHDVSKWKDLNLKFVLQVYRDYTLMKDKSYLVDMFPNVIRVMEYSLQWDTDNDGLIENSGFPDQTYDTWIMRGTSSYCGSLWLAALVVLVEMAKILGDKDVEEKFNKILLKGKVSFDKKLFNGSYYIYDSSNGEHSKSIMADQLCGLWYLHCCGLKNNIFVETHVKSSLKVVFENNVSNYYNGEQGAVNGMLPDGSVDTSSTQSGEVWTGVSYALACLLIQEGFYEEGFKTASGIYNTVYNKSGLGFSTPEALFKETCYRSVGYMRPLSIWSIQLALQKVI</sequence>
<evidence type="ECO:0000259" key="2">
    <source>
        <dbReference type="Pfam" id="PF04685"/>
    </source>
</evidence>
<dbReference type="KEGG" id="clec:106661153"/>
<dbReference type="InterPro" id="IPR052566">
    <property type="entry name" value="Non-lysos_glucosylceramidase"/>
</dbReference>
<evidence type="ECO:0000313" key="5">
    <source>
        <dbReference type="Proteomes" id="UP000494040"/>
    </source>
</evidence>